<name>A0ABP6UXX9_9ACTN</name>
<evidence type="ECO:0000313" key="4">
    <source>
        <dbReference type="Proteomes" id="UP001500707"/>
    </source>
</evidence>
<accession>A0ABP6UXX9</accession>
<protein>
    <recommendedName>
        <fullName evidence="5">HEAT repeat protein</fullName>
    </recommendedName>
</protein>
<dbReference type="Gene3D" id="1.25.10.10">
    <property type="entry name" value="Leucine-rich Repeat Variant"/>
    <property type="match status" value="1"/>
</dbReference>
<organism evidence="3 4">
    <name type="scientific">Streptomyces osmaniensis</name>
    <dbReference type="NCBI Taxonomy" id="593134"/>
    <lineage>
        <taxon>Bacteria</taxon>
        <taxon>Bacillati</taxon>
        <taxon>Actinomycetota</taxon>
        <taxon>Actinomycetes</taxon>
        <taxon>Kitasatosporales</taxon>
        <taxon>Streptomycetaceae</taxon>
        <taxon>Streptomyces</taxon>
    </lineage>
</organism>
<keyword evidence="4" id="KW-1185">Reference proteome</keyword>
<dbReference type="SUPFAM" id="SSF48371">
    <property type="entry name" value="ARM repeat"/>
    <property type="match status" value="1"/>
</dbReference>
<feature type="region of interest" description="Disordered" evidence="2">
    <location>
        <begin position="464"/>
        <end position="492"/>
    </location>
</feature>
<dbReference type="InterPro" id="IPR004155">
    <property type="entry name" value="PBS_lyase_HEAT"/>
</dbReference>
<feature type="coiled-coil region" evidence="1">
    <location>
        <begin position="229"/>
        <end position="256"/>
    </location>
</feature>
<dbReference type="InterPro" id="IPR011989">
    <property type="entry name" value="ARM-like"/>
</dbReference>
<evidence type="ECO:0000313" key="3">
    <source>
        <dbReference type="EMBL" id="GAA3525084.1"/>
    </source>
</evidence>
<dbReference type="Pfam" id="PF13646">
    <property type="entry name" value="HEAT_2"/>
    <property type="match status" value="1"/>
</dbReference>
<dbReference type="RefSeq" id="WP_346179936.1">
    <property type="nucleotide sequence ID" value="NZ_BAABCE010000001.1"/>
</dbReference>
<evidence type="ECO:0000256" key="1">
    <source>
        <dbReference type="SAM" id="Coils"/>
    </source>
</evidence>
<keyword evidence="1" id="KW-0175">Coiled coil</keyword>
<reference evidence="4" key="1">
    <citation type="journal article" date="2019" name="Int. J. Syst. Evol. Microbiol.">
        <title>The Global Catalogue of Microorganisms (GCM) 10K type strain sequencing project: providing services to taxonomists for standard genome sequencing and annotation.</title>
        <authorList>
            <consortium name="The Broad Institute Genomics Platform"/>
            <consortium name="The Broad Institute Genome Sequencing Center for Infectious Disease"/>
            <person name="Wu L."/>
            <person name="Ma J."/>
        </authorList>
    </citation>
    <scope>NUCLEOTIDE SEQUENCE [LARGE SCALE GENOMIC DNA]</scope>
    <source>
        <strain evidence="4">JCM 17656</strain>
    </source>
</reference>
<proteinExistence type="predicted"/>
<dbReference type="EMBL" id="BAABCE010000001">
    <property type="protein sequence ID" value="GAA3525084.1"/>
    <property type="molecule type" value="Genomic_DNA"/>
</dbReference>
<dbReference type="Proteomes" id="UP001500707">
    <property type="component" value="Unassembled WGS sequence"/>
</dbReference>
<evidence type="ECO:0008006" key="5">
    <source>
        <dbReference type="Google" id="ProtNLM"/>
    </source>
</evidence>
<gene>
    <name evidence="3" type="ORF">GCM10022295_03780</name>
</gene>
<sequence>MNVPATRTLAGRTDDPRQEFAEFLQRQAKQSGLKVREIADLFEQEARKEETAVENGSGSLPEYPIRKMAFSKSHLARLFKAQALPNPPWPFTLQFLRITSRAAGLTKEEHQERCGEARELLRAIAALPKTAALPVPDQSPNTSSHGPHEAVLALQHEVVLERARHTETRLRYALRDAQFLATTLWRIISALRDIICDHDALVARAQHSHPDPDTLDQLRSETQQAVTHKRTAQEQVDLATARIRALEAAWEQARAEVSRLLFHPDTADLMRFPSDAAPPQNLLPEDLLAQPTLDDIASALDKAQMLNTQEEQTARDLQRSLTSVSPLQSDDERAVLLAATKLTSNALAQQAAAEGLALGWSGDVEACDALVRLTNAEDYGVRRTAAEALAQGWSGDAKARDALIRLTNDKAQIVRGAAAVALGQGWSGDAEARDAVIPLIEDPVREVRGAAAYVLQQSWPDALRLPAHNSPASSDDGDPLKGQRRFRRRPRP</sequence>
<dbReference type="InterPro" id="IPR016024">
    <property type="entry name" value="ARM-type_fold"/>
</dbReference>
<dbReference type="SMART" id="SM00567">
    <property type="entry name" value="EZ_HEAT"/>
    <property type="match status" value="3"/>
</dbReference>
<comment type="caution">
    <text evidence="3">The sequence shown here is derived from an EMBL/GenBank/DDBJ whole genome shotgun (WGS) entry which is preliminary data.</text>
</comment>
<evidence type="ECO:0000256" key="2">
    <source>
        <dbReference type="SAM" id="MobiDB-lite"/>
    </source>
</evidence>
<feature type="compositionally biased region" description="Basic residues" evidence="2">
    <location>
        <begin position="482"/>
        <end position="492"/>
    </location>
</feature>